<keyword evidence="5 7" id="KW-0408">Iron</keyword>
<dbReference type="PANTHER" id="PTHR12918">
    <property type="entry name" value="CYSTEINE DIOXYGENASE"/>
    <property type="match status" value="1"/>
</dbReference>
<evidence type="ECO:0000256" key="3">
    <source>
        <dbReference type="ARBA" id="ARBA00022964"/>
    </source>
</evidence>
<dbReference type="InterPro" id="IPR011051">
    <property type="entry name" value="RmlC_Cupin_sf"/>
</dbReference>
<evidence type="ECO:0000256" key="6">
    <source>
        <dbReference type="PIRSR" id="PIRSR610300-50"/>
    </source>
</evidence>
<sequence>MKQITSLNQLLEELPKCEGNDYVQIAKNMDISPEDLSAYAHFSDQTYTRNCIMRTQNFELLLLCWNKGQKTSIHSHDGEECWVYLAEGKLREKRFKESADSIEKIDDTKMSQSRLSYMNDHMGYHSLENIADDKSMSLHLYVSPIDECKVYDEEEKMFKDKNLKYYSYEGKILDN</sequence>
<keyword evidence="3 8" id="KW-0223">Dioxygenase</keyword>
<dbReference type="AlphaFoldDB" id="A0A1H3WXA2"/>
<gene>
    <name evidence="8" type="ORF">SAMN05421540_102147</name>
</gene>
<dbReference type="RefSeq" id="WP_093239213.1">
    <property type="nucleotide sequence ID" value="NZ_FNQF01000002.1"/>
</dbReference>
<dbReference type="PANTHER" id="PTHR12918:SF1">
    <property type="entry name" value="CYSTEINE DIOXYGENASE TYPE 1"/>
    <property type="match status" value="1"/>
</dbReference>
<dbReference type="SUPFAM" id="SSF51182">
    <property type="entry name" value="RmlC-like cupins"/>
    <property type="match status" value="1"/>
</dbReference>
<evidence type="ECO:0000256" key="4">
    <source>
        <dbReference type="ARBA" id="ARBA00023002"/>
    </source>
</evidence>
<evidence type="ECO:0000256" key="7">
    <source>
        <dbReference type="PIRSR" id="PIRSR610300-51"/>
    </source>
</evidence>
<keyword evidence="4" id="KW-0560">Oxidoreductase</keyword>
<name>A0A1H3WXA2_9FLAO</name>
<keyword evidence="2 7" id="KW-0479">Metal-binding</keyword>
<evidence type="ECO:0000256" key="2">
    <source>
        <dbReference type="ARBA" id="ARBA00022723"/>
    </source>
</evidence>
<dbReference type="Gene3D" id="2.60.120.10">
    <property type="entry name" value="Jelly Rolls"/>
    <property type="match status" value="1"/>
</dbReference>
<evidence type="ECO:0000256" key="1">
    <source>
        <dbReference type="ARBA" id="ARBA00006622"/>
    </source>
</evidence>
<evidence type="ECO:0000313" key="9">
    <source>
        <dbReference type="Proteomes" id="UP000198820"/>
    </source>
</evidence>
<dbReference type="Pfam" id="PF05995">
    <property type="entry name" value="CDO_I"/>
    <property type="match status" value="1"/>
</dbReference>
<dbReference type="GO" id="GO:0019448">
    <property type="term" value="P:L-cysteine catabolic process"/>
    <property type="evidence" value="ECO:0007669"/>
    <property type="project" value="TreeGrafter"/>
</dbReference>
<dbReference type="GO" id="GO:0008198">
    <property type="term" value="F:ferrous iron binding"/>
    <property type="evidence" value="ECO:0007669"/>
    <property type="project" value="TreeGrafter"/>
</dbReference>
<protein>
    <submittedName>
        <fullName evidence="8">Cysteine dioxygenase</fullName>
    </submittedName>
</protein>
<organism evidence="8 9">
    <name type="scientific">Psychroflexus halocasei</name>
    <dbReference type="NCBI Taxonomy" id="908615"/>
    <lineage>
        <taxon>Bacteria</taxon>
        <taxon>Pseudomonadati</taxon>
        <taxon>Bacteroidota</taxon>
        <taxon>Flavobacteriia</taxon>
        <taxon>Flavobacteriales</taxon>
        <taxon>Flavobacteriaceae</taxon>
        <taxon>Psychroflexus</taxon>
    </lineage>
</organism>
<keyword evidence="9" id="KW-1185">Reference proteome</keyword>
<dbReference type="InterPro" id="IPR010300">
    <property type="entry name" value="CDO_1"/>
</dbReference>
<comment type="similarity">
    <text evidence="1">Belongs to the cysteine dioxygenase family.</text>
</comment>
<evidence type="ECO:0000256" key="5">
    <source>
        <dbReference type="ARBA" id="ARBA00023004"/>
    </source>
</evidence>
<feature type="cross-link" description="3'-(S-cysteinyl)-tyrosine (Cys-Tyr)" evidence="6">
    <location>
        <begin position="81"/>
        <end position="141"/>
    </location>
</feature>
<proteinExistence type="inferred from homology"/>
<dbReference type="EMBL" id="FNQF01000002">
    <property type="protein sequence ID" value="SDZ90838.1"/>
    <property type="molecule type" value="Genomic_DNA"/>
</dbReference>
<dbReference type="CDD" id="cd10548">
    <property type="entry name" value="cupin_CDO"/>
    <property type="match status" value="1"/>
</dbReference>
<feature type="binding site" evidence="7">
    <location>
        <position position="74"/>
    </location>
    <ligand>
        <name>Fe cation</name>
        <dbReference type="ChEBI" id="CHEBI:24875"/>
        <note>catalytic</note>
    </ligand>
</feature>
<dbReference type="GO" id="GO:0017172">
    <property type="term" value="F:cysteine dioxygenase activity"/>
    <property type="evidence" value="ECO:0007669"/>
    <property type="project" value="TreeGrafter"/>
</dbReference>
<dbReference type="InterPro" id="IPR014710">
    <property type="entry name" value="RmlC-like_jellyroll"/>
</dbReference>
<feature type="binding site" evidence="7">
    <location>
        <position position="125"/>
    </location>
    <ligand>
        <name>Fe cation</name>
        <dbReference type="ChEBI" id="CHEBI:24875"/>
        <note>catalytic</note>
    </ligand>
</feature>
<keyword evidence="6" id="KW-0883">Thioether bond</keyword>
<dbReference type="Proteomes" id="UP000198820">
    <property type="component" value="Unassembled WGS sequence"/>
</dbReference>
<dbReference type="STRING" id="908615.SAMN05421540_102147"/>
<reference evidence="8 9" key="1">
    <citation type="submission" date="2016-10" db="EMBL/GenBank/DDBJ databases">
        <authorList>
            <person name="de Groot N.N."/>
        </authorList>
    </citation>
    <scope>NUCLEOTIDE SEQUENCE [LARGE SCALE GENOMIC DNA]</scope>
    <source>
        <strain evidence="8 9">DSM 23581</strain>
    </source>
</reference>
<evidence type="ECO:0000313" key="8">
    <source>
        <dbReference type="EMBL" id="SDZ90838.1"/>
    </source>
</evidence>
<accession>A0A1H3WXA2</accession>
<feature type="binding site" evidence="7">
    <location>
        <position position="76"/>
    </location>
    <ligand>
        <name>Fe cation</name>
        <dbReference type="ChEBI" id="CHEBI:24875"/>
        <note>catalytic</note>
    </ligand>
</feature>